<evidence type="ECO:0000256" key="1">
    <source>
        <dbReference type="SAM" id="MobiDB-lite"/>
    </source>
</evidence>
<feature type="region of interest" description="Disordered" evidence="1">
    <location>
        <begin position="72"/>
        <end position="100"/>
    </location>
</feature>
<evidence type="ECO:0000313" key="2">
    <source>
        <dbReference type="EMBL" id="KAD4888795.1"/>
    </source>
</evidence>
<comment type="caution">
    <text evidence="2">The sequence shown here is derived from an EMBL/GenBank/DDBJ whole genome shotgun (WGS) entry which is preliminary data.</text>
</comment>
<dbReference type="Proteomes" id="UP000326396">
    <property type="component" value="Linkage Group LG19"/>
</dbReference>
<proteinExistence type="predicted"/>
<reference evidence="2 3" key="1">
    <citation type="submission" date="2019-05" db="EMBL/GenBank/DDBJ databases">
        <title>Mikania micrantha, genome provides insights into the molecular mechanism of rapid growth.</title>
        <authorList>
            <person name="Liu B."/>
        </authorList>
    </citation>
    <scope>NUCLEOTIDE SEQUENCE [LARGE SCALE GENOMIC DNA]</scope>
    <source>
        <strain evidence="2">NLD-2019</strain>
        <tissue evidence="2">Leaf</tissue>
    </source>
</reference>
<accession>A0A5N6NKU2</accession>
<dbReference type="AlphaFoldDB" id="A0A5N6NKU2"/>
<keyword evidence="3" id="KW-1185">Reference proteome</keyword>
<protein>
    <submittedName>
        <fullName evidence="2">Uncharacterized protein</fullName>
    </submittedName>
</protein>
<evidence type="ECO:0000313" key="3">
    <source>
        <dbReference type="Proteomes" id="UP000326396"/>
    </source>
</evidence>
<gene>
    <name evidence="2" type="ORF">E3N88_20868</name>
</gene>
<name>A0A5N6NKU2_9ASTR</name>
<feature type="compositionally biased region" description="Basic and acidic residues" evidence="1">
    <location>
        <begin position="72"/>
        <end position="96"/>
    </location>
</feature>
<dbReference type="OrthoDB" id="1752098at2759"/>
<dbReference type="EMBL" id="SZYD01000011">
    <property type="protein sequence ID" value="KAD4888795.1"/>
    <property type="molecule type" value="Genomic_DNA"/>
</dbReference>
<organism evidence="2 3">
    <name type="scientific">Mikania micrantha</name>
    <name type="common">bitter vine</name>
    <dbReference type="NCBI Taxonomy" id="192012"/>
    <lineage>
        <taxon>Eukaryota</taxon>
        <taxon>Viridiplantae</taxon>
        <taxon>Streptophyta</taxon>
        <taxon>Embryophyta</taxon>
        <taxon>Tracheophyta</taxon>
        <taxon>Spermatophyta</taxon>
        <taxon>Magnoliopsida</taxon>
        <taxon>eudicotyledons</taxon>
        <taxon>Gunneridae</taxon>
        <taxon>Pentapetalae</taxon>
        <taxon>asterids</taxon>
        <taxon>campanulids</taxon>
        <taxon>Asterales</taxon>
        <taxon>Asteraceae</taxon>
        <taxon>Asteroideae</taxon>
        <taxon>Heliantheae alliance</taxon>
        <taxon>Eupatorieae</taxon>
        <taxon>Mikania</taxon>
    </lineage>
</organism>
<sequence>MVLAIQYVFDTDTLLYSVYQTMFTFPLHDYENVTNEENQFDGASWKLGPAAVITLFDTPLFVAETEDADLKNDVNSMKEKEQPDNGETDKANRQETDVQGDVDVNVQGATWTLGGSEKSVDMDSQKTSLQTGRVHEGGEVQVNNNIKHNLTQPDSHGTGNDKLDLRAPNWSLGVSQHVISQQVVDAEMKLDQNTIDYCLEQLNEPSPENVEQLPVTDVTNPENPKSTVEGKWHEVVTKFEANRKKPVRDKGIAEVNKSPYVIRGVDLNKDLTKDGWVERWIVWRCPEK</sequence>